<evidence type="ECO:0000313" key="2">
    <source>
        <dbReference type="EMBL" id="EGR27518.1"/>
    </source>
</evidence>
<dbReference type="GeneID" id="14903599"/>
<sequence>MRKMLQKIQYSRFNKNTFTLGTYGEFNKVIFYLFKMFFHLKFKYYLLLILNNRVSNALPDRSSVELKIFGMQGVPRNLIEERQKTKAKEYWEKIINEKNQKLKKEQKIMEKELKKKNRIQQINNKVTDEQKKDLKKNEEILELPIPMNTISFGLTIKQKPEEKREVEKPTNVFGFE</sequence>
<dbReference type="EMBL" id="GL984355">
    <property type="protein sequence ID" value="EGR27518.1"/>
    <property type="molecule type" value="Genomic_DNA"/>
</dbReference>
<dbReference type="Proteomes" id="UP000008983">
    <property type="component" value="Unassembled WGS sequence"/>
</dbReference>
<organism evidence="2 3">
    <name type="scientific">Ichthyophthirius multifiliis</name>
    <name type="common">White spot disease agent</name>
    <name type="synonym">Ich</name>
    <dbReference type="NCBI Taxonomy" id="5932"/>
    <lineage>
        <taxon>Eukaryota</taxon>
        <taxon>Sar</taxon>
        <taxon>Alveolata</taxon>
        <taxon>Ciliophora</taxon>
        <taxon>Intramacronucleata</taxon>
        <taxon>Oligohymenophorea</taxon>
        <taxon>Hymenostomatida</taxon>
        <taxon>Ophryoglenina</taxon>
        <taxon>Ichthyophthirius</taxon>
    </lineage>
</organism>
<dbReference type="AlphaFoldDB" id="G0R4T0"/>
<feature type="coiled-coil region" evidence="1">
    <location>
        <begin position="92"/>
        <end position="119"/>
    </location>
</feature>
<protein>
    <submittedName>
        <fullName evidence="2">Zinc c2h2 type family protein, putative</fullName>
    </submittedName>
</protein>
<name>G0R4T0_ICHMU</name>
<keyword evidence="3" id="KW-1185">Reference proteome</keyword>
<evidence type="ECO:0000313" key="3">
    <source>
        <dbReference type="Proteomes" id="UP000008983"/>
    </source>
</evidence>
<reference evidence="2 3" key="1">
    <citation type="submission" date="2011-07" db="EMBL/GenBank/DDBJ databases">
        <authorList>
            <person name="Coyne R."/>
            <person name="Brami D."/>
            <person name="Johnson J."/>
            <person name="Hostetler J."/>
            <person name="Hannick L."/>
            <person name="Clark T."/>
            <person name="Cassidy-Hanley D."/>
            <person name="Inman J."/>
        </authorList>
    </citation>
    <scope>NUCLEOTIDE SEQUENCE [LARGE SCALE GENOMIC DNA]</scope>
    <source>
        <strain evidence="2 3">G5</strain>
    </source>
</reference>
<proteinExistence type="predicted"/>
<gene>
    <name evidence="2" type="ORF">IMG5_194670</name>
</gene>
<dbReference type="RefSeq" id="XP_004024970.1">
    <property type="nucleotide sequence ID" value="XM_004024921.1"/>
</dbReference>
<dbReference type="OrthoDB" id="311829at2759"/>
<dbReference type="STRING" id="857967.G0R4T0"/>
<keyword evidence="1" id="KW-0175">Coiled coil</keyword>
<evidence type="ECO:0000256" key="1">
    <source>
        <dbReference type="SAM" id="Coils"/>
    </source>
</evidence>
<dbReference type="OMA" id="LLPFCYY"/>
<dbReference type="eggNOG" id="KOG2893">
    <property type="taxonomic scope" value="Eukaryota"/>
</dbReference>
<dbReference type="InParanoid" id="G0R4T0"/>
<accession>G0R4T0</accession>